<evidence type="ECO:0000313" key="3">
    <source>
        <dbReference type="Proteomes" id="UP001596990"/>
    </source>
</evidence>
<dbReference type="EMBL" id="JBHTKL010000001">
    <property type="protein sequence ID" value="MFD1019050.1"/>
    <property type="molecule type" value="Genomic_DNA"/>
</dbReference>
<sequence>MRKWMMYVAGVTTIAVWTVVIVLFIQVGDEGRTATDHSANFTYDKTKSQGQIAFSRRWDLVVNEVEQSSTPTVIGTAVTPEWVTDVSDDGKLSIDTLLASLELSGNE</sequence>
<keyword evidence="1" id="KW-1133">Transmembrane helix</keyword>
<comment type="caution">
    <text evidence="2">The sequence shown here is derived from an EMBL/GenBank/DDBJ whole genome shotgun (WGS) entry which is preliminary data.</text>
</comment>
<proteinExistence type="predicted"/>
<dbReference type="Proteomes" id="UP001596990">
    <property type="component" value="Unassembled WGS sequence"/>
</dbReference>
<feature type="transmembrane region" description="Helical" evidence="1">
    <location>
        <begin position="6"/>
        <end position="25"/>
    </location>
</feature>
<keyword evidence="3" id="KW-1185">Reference proteome</keyword>
<evidence type="ECO:0000256" key="1">
    <source>
        <dbReference type="SAM" id="Phobius"/>
    </source>
</evidence>
<name>A0ABW3KZD3_9BACI</name>
<keyword evidence="1" id="KW-0472">Membrane</keyword>
<protein>
    <submittedName>
        <fullName evidence="2">Uncharacterized protein</fullName>
    </submittedName>
</protein>
<accession>A0ABW3KZD3</accession>
<dbReference type="RefSeq" id="WP_386058117.1">
    <property type="nucleotide sequence ID" value="NZ_JBHTKL010000001.1"/>
</dbReference>
<reference evidence="3" key="1">
    <citation type="journal article" date="2019" name="Int. J. Syst. Evol. Microbiol.">
        <title>The Global Catalogue of Microorganisms (GCM) 10K type strain sequencing project: providing services to taxonomists for standard genome sequencing and annotation.</title>
        <authorList>
            <consortium name="The Broad Institute Genomics Platform"/>
            <consortium name="The Broad Institute Genome Sequencing Center for Infectious Disease"/>
            <person name="Wu L."/>
            <person name="Ma J."/>
        </authorList>
    </citation>
    <scope>NUCLEOTIDE SEQUENCE [LARGE SCALE GENOMIC DNA]</scope>
    <source>
        <strain evidence="3">CCUG 56607</strain>
    </source>
</reference>
<keyword evidence="1" id="KW-0812">Transmembrane</keyword>
<evidence type="ECO:0000313" key="2">
    <source>
        <dbReference type="EMBL" id="MFD1019050.1"/>
    </source>
</evidence>
<organism evidence="2 3">
    <name type="scientific">Thalassobacillus hwangdonensis</name>
    <dbReference type="NCBI Taxonomy" id="546108"/>
    <lineage>
        <taxon>Bacteria</taxon>
        <taxon>Bacillati</taxon>
        <taxon>Bacillota</taxon>
        <taxon>Bacilli</taxon>
        <taxon>Bacillales</taxon>
        <taxon>Bacillaceae</taxon>
        <taxon>Thalassobacillus</taxon>
    </lineage>
</organism>
<gene>
    <name evidence="2" type="ORF">ACFQ2J_07540</name>
</gene>